<gene>
    <name evidence="2" type="primary">34</name>
    <name evidence="2" type="ORF">SEA_FAIRFAXIDUM_34</name>
</gene>
<protein>
    <submittedName>
        <fullName evidence="2">Uncharacterized protein</fullName>
    </submittedName>
</protein>
<evidence type="ECO:0000256" key="1">
    <source>
        <dbReference type="SAM" id="MobiDB-lite"/>
    </source>
</evidence>
<accession>A0A4D6TA79</accession>
<dbReference type="KEGG" id="vg:55013818"/>
<dbReference type="EMBL" id="MK814757">
    <property type="protein sequence ID" value="QCG77617.1"/>
    <property type="molecule type" value="Genomic_DNA"/>
</dbReference>
<organism evidence="2 3">
    <name type="scientific">Gordonia phage Fairfaxidum</name>
    <dbReference type="NCBI Taxonomy" id="2572526"/>
    <lineage>
        <taxon>Viruses</taxon>
        <taxon>Duplodnaviria</taxon>
        <taxon>Heunggongvirae</taxon>
        <taxon>Uroviricota</taxon>
        <taxon>Caudoviricetes</taxon>
        <taxon>Fairfaxidumvirus</taxon>
        <taxon>Fairfaxidumvirus fairfaxidum</taxon>
    </lineage>
</organism>
<dbReference type="Proteomes" id="UP000298794">
    <property type="component" value="Segment"/>
</dbReference>
<proteinExistence type="predicted"/>
<dbReference type="RefSeq" id="YP_009822322.1">
    <property type="nucleotide sequence ID" value="NC_048185.1"/>
</dbReference>
<dbReference type="GeneID" id="55013818"/>
<keyword evidence="3" id="KW-1185">Reference proteome</keyword>
<sequence length="44" mass="4331">MSEAVGSTSDTSPGIAIWGQGARLQKPIPAVAEAQTAGMGDADS</sequence>
<reference evidence="2 3" key="1">
    <citation type="submission" date="2019-04" db="EMBL/GenBank/DDBJ databases">
        <authorList>
            <person name="Adelsberg A.K."/>
            <person name="Kohli N."/>
            <person name="Marar C.I."/>
            <person name="Roccamo R.A."/>
            <person name="Shoush J.M."/>
            <person name="Butela K.A."/>
            <person name="Garlena R.A."/>
            <person name="Russell D.A."/>
            <person name="Pope W.H."/>
            <person name="Jacobs-Sera D."/>
            <person name="Hatfull G.F."/>
        </authorList>
    </citation>
    <scope>NUCLEOTIDE SEQUENCE [LARGE SCALE GENOMIC DNA]</scope>
</reference>
<evidence type="ECO:0000313" key="2">
    <source>
        <dbReference type="EMBL" id="QCG77617.1"/>
    </source>
</evidence>
<feature type="region of interest" description="Disordered" evidence="1">
    <location>
        <begin position="1"/>
        <end position="24"/>
    </location>
</feature>
<evidence type="ECO:0000313" key="3">
    <source>
        <dbReference type="Proteomes" id="UP000298794"/>
    </source>
</evidence>
<name>A0A4D6TA79_9CAUD</name>
<feature type="compositionally biased region" description="Polar residues" evidence="1">
    <location>
        <begin position="1"/>
        <end position="12"/>
    </location>
</feature>